<evidence type="ECO:0000256" key="2">
    <source>
        <dbReference type="ARBA" id="ARBA00022491"/>
    </source>
</evidence>
<dbReference type="Pfam" id="PF08220">
    <property type="entry name" value="HTH_DeoR"/>
    <property type="match status" value="1"/>
</dbReference>
<dbReference type="GO" id="GO:0003700">
    <property type="term" value="F:DNA-binding transcription factor activity"/>
    <property type="evidence" value="ECO:0007669"/>
    <property type="project" value="InterPro"/>
</dbReference>
<evidence type="ECO:0000256" key="4">
    <source>
        <dbReference type="ARBA" id="ARBA00023125"/>
    </source>
</evidence>
<sequence>MYAMERHEHIMDALARTGRVSVADLAAELDVTPETIRRDLDALERAGHVRRVHGGAVGAGRASLAETTVLERTERHTDAKRAIAQAALALVPPTFTGAILLDAGTTTGALAEALAGWQPEPGIAPLTVYTNSVPIAALLHGNANLIVRIIGGTVRGVTSAAVGPTAIAQLADIRPDIAFLGTNGVSAEFGLSTPDELEAEVKRAMVERSRLAVVLVDASKHDDEALHRFAGLDEVDVLITDAPPGPALANALDDAEVEVRVA</sequence>
<dbReference type="InterPro" id="IPR036388">
    <property type="entry name" value="WH-like_DNA-bd_sf"/>
</dbReference>
<reference evidence="9" key="2">
    <citation type="submission" date="2016-10" db="EMBL/GenBank/DDBJ databases">
        <authorList>
            <person name="de Groot N.N."/>
        </authorList>
    </citation>
    <scope>NUCLEOTIDE SEQUENCE [LARGE SCALE GENOMIC DNA]</scope>
    <source>
        <strain evidence="9">CPCC 202695</strain>
    </source>
</reference>
<dbReference type="PANTHER" id="PTHR30363:SF4">
    <property type="entry name" value="GLYCEROL-3-PHOSPHATE REGULON REPRESSOR"/>
    <property type="match status" value="1"/>
</dbReference>
<dbReference type="InterPro" id="IPR014036">
    <property type="entry name" value="DeoR-like_C"/>
</dbReference>
<keyword evidence="3" id="KW-0805">Transcription regulation</keyword>
<dbReference type="Proteomes" id="UP000893823">
    <property type="component" value="Unassembled WGS sequence"/>
</dbReference>
<dbReference type="PRINTS" id="PR00037">
    <property type="entry name" value="HTHLACR"/>
</dbReference>
<accession>A0A1H1LE98</accession>
<dbReference type="PANTHER" id="PTHR30363">
    <property type="entry name" value="HTH-TYPE TRANSCRIPTIONAL REGULATOR SRLR-RELATED"/>
    <property type="match status" value="1"/>
</dbReference>
<dbReference type="PROSITE" id="PS00894">
    <property type="entry name" value="HTH_DEOR_1"/>
    <property type="match status" value="1"/>
</dbReference>
<evidence type="ECO:0000313" key="10">
    <source>
        <dbReference type="Proteomes" id="UP000199482"/>
    </source>
</evidence>
<proteinExistence type="predicted"/>
<keyword evidence="5" id="KW-0804">Transcription</keyword>
<dbReference type="AlphaFoldDB" id="A0A1H1LE98"/>
<dbReference type="Proteomes" id="UP000199482">
    <property type="component" value="Chromosome I"/>
</dbReference>
<dbReference type="EMBL" id="LT629755">
    <property type="protein sequence ID" value="SDR72901.1"/>
    <property type="molecule type" value="Genomic_DNA"/>
</dbReference>
<dbReference type="PROSITE" id="PS51000">
    <property type="entry name" value="HTH_DEOR_2"/>
    <property type="match status" value="1"/>
</dbReference>
<dbReference type="RefSeq" id="WP_092668378.1">
    <property type="nucleotide sequence ID" value="NZ_BMDN01000002.1"/>
</dbReference>
<evidence type="ECO:0000256" key="6">
    <source>
        <dbReference type="ARBA" id="ARBA00024937"/>
    </source>
</evidence>
<keyword evidence="11" id="KW-1185">Reference proteome</keyword>
<dbReference type="InterPro" id="IPR018356">
    <property type="entry name" value="Tscrpt_reg_HTH_DeoR_CS"/>
</dbReference>
<keyword evidence="4" id="KW-0238">DNA-binding</keyword>
<evidence type="ECO:0000313" key="9">
    <source>
        <dbReference type="EMBL" id="SDR72901.1"/>
    </source>
</evidence>
<dbReference type="Gene3D" id="3.40.50.1360">
    <property type="match status" value="1"/>
</dbReference>
<evidence type="ECO:0000256" key="1">
    <source>
        <dbReference type="ARBA" id="ARBA00021390"/>
    </source>
</evidence>
<dbReference type="InterPro" id="IPR037171">
    <property type="entry name" value="NagB/RpiA_transferase-like"/>
</dbReference>
<dbReference type="Gene3D" id="1.10.10.10">
    <property type="entry name" value="Winged helix-like DNA-binding domain superfamily/Winged helix DNA-binding domain"/>
    <property type="match status" value="1"/>
</dbReference>
<evidence type="ECO:0000313" key="8">
    <source>
        <dbReference type="EMBL" id="MCP2367543.1"/>
    </source>
</evidence>
<feature type="domain" description="HTH deoR-type" evidence="7">
    <location>
        <begin position="3"/>
        <end position="58"/>
    </location>
</feature>
<dbReference type="SMART" id="SM00420">
    <property type="entry name" value="HTH_DEOR"/>
    <property type="match status" value="1"/>
</dbReference>
<dbReference type="InterPro" id="IPR036390">
    <property type="entry name" value="WH_DNA-bd_sf"/>
</dbReference>
<gene>
    <name evidence="8" type="ORF">BCL57_001697</name>
    <name evidence="9" type="ORF">SAMN04489721_0110</name>
</gene>
<dbReference type="InterPro" id="IPR050313">
    <property type="entry name" value="Carb_Metab_HTH_regulators"/>
</dbReference>
<organism evidence="9 10">
    <name type="scientific">Agromyces flavus</name>
    <dbReference type="NCBI Taxonomy" id="589382"/>
    <lineage>
        <taxon>Bacteria</taxon>
        <taxon>Bacillati</taxon>
        <taxon>Actinomycetota</taxon>
        <taxon>Actinomycetes</taxon>
        <taxon>Micrococcales</taxon>
        <taxon>Microbacteriaceae</taxon>
        <taxon>Agromyces</taxon>
    </lineage>
</organism>
<dbReference type="STRING" id="589382.SAMN04489721_0110"/>
<dbReference type="SUPFAM" id="SSF100950">
    <property type="entry name" value="NagB/RpiA/CoA transferase-like"/>
    <property type="match status" value="1"/>
</dbReference>
<name>A0A1H1LE98_9MICO</name>
<dbReference type="GO" id="GO:0003677">
    <property type="term" value="F:DNA binding"/>
    <property type="evidence" value="ECO:0007669"/>
    <property type="project" value="UniProtKB-KW"/>
</dbReference>
<comment type="function">
    <text evidence="6">Repressor of the lactose catabolism operon. Galactose-6-phosphate is the inducer.</text>
</comment>
<dbReference type="EMBL" id="SODL02000002">
    <property type="protein sequence ID" value="MCP2367543.1"/>
    <property type="molecule type" value="Genomic_DNA"/>
</dbReference>
<reference evidence="10" key="1">
    <citation type="submission" date="2016-10" db="EMBL/GenBank/DDBJ databases">
        <authorList>
            <person name="Varghese N."/>
            <person name="Submissions S."/>
        </authorList>
    </citation>
    <scope>NUCLEOTIDE SEQUENCE [LARGE SCALE GENOMIC DNA]</scope>
    <source>
        <strain evidence="10">CPCC 202695</strain>
    </source>
</reference>
<evidence type="ECO:0000313" key="11">
    <source>
        <dbReference type="Proteomes" id="UP000893823"/>
    </source>
</evidence>
<evidence type="ECO:0000256" key="5">
    <source>
        <dbReference type="ARBA" id="ARBA00023163"/>
    </source>
</evidence>
<dbReference type="OrthoDB" id="7688673at2"/>
<dbReference type="InterPro" id="IPR001034">
    <property type="entry name" value="DeoR_HTH"/>
</dbReference>
<evidence type="ECO:0000256" key="3">
    <source>
        <dbReference type="ARBA" id="ARBA00023015"/>
    </source>
</evidence>
<dbReference type="Pfam" id="PF00455">
    <property type="entry name" value="DeoRC"/>
    <property type="match status" value="1"/>
</dbReference>
<reference evidence="8" key="3">
    <citation type="submission" date="2022-06" db="EMBL/GenBank/DDBJ databases">
        <title>Genomic Encyclopedia of Type Strains, Phase III (KMG-III): the genomes of soil and plant-associated and newly described type strains.</title>
        <authorList>
            <person name="Whitman W."/>
        </authorList>
    </citation>
    <scope>NUCLEOTIDE SEQUENCE</scope>
    <source>
        <strain evidence="8">CPCC 202695</strain>
    </source>
</reference>
<evidence type="ECO:0000259" key="7">
    <source>
        <dbReference type="PROSITE" id="PS51000"/>
    </source>
</evidence>
<dbReference type="SMART" id="SM01134">
    <property type="entry name" value="DeoRC"/>
    <property type="match status" value="1"/>
</dbReference>
<keyword evidence="2" id="KW-0678">Repressor</keyword>
<dbReference type="SUPFAM" id="SSF46785">
    <property type="entry name" value="Winged helix' DNA-binding domain"/>
    <property type="match status" value="1"/>
</dbReference>
<protein>
    <recommendedName>
        <fullName evidence="1">Lactose phosphotransferase system repressor</fullName>
    </recommendedName>
</protein>